<dbReference type="PANTHER" id="PTHR43737">
    <property type="entry name" value="BLL7424 PROTEIN"/>
    <property type="match status" value="1"/>
</dbReference>
<dbReference type="Proteomes" id="UP001220395">
    <property type="component" value="Chromosome"/>
</dbReference>
<dbReference type="EMBL" id="CP117411">
    <property type="protein sequence ID" value="WCT72887.1"/>
    <property type="molecule type" value="Genomic_DNA"/>
</dbReference>
<dbReference type="RefSeq" id="WP_273686861.1">
    <property type="nucleotide sequence ID" value="NZ_CP117411.1"/>
</dbReference>
<dbReference type="PANTHER" id="PTHR43737:SF1">
    <property type="entry name" value="DUF1501 DOMAIN-CONTAINING PROTEIN"/>
    <property type="match status" value="1"/>
</dbReference>
<organism evidence="2 3">
    <name type="scientific">Sphingomonas naphthae</name>
    <dbReference type="NCBI Taxonomy" id="1813468"/>
    <lineage>
        <taxon>Bacteria</taxon>
        <taxon>Pseudomonadati</taxon>
        <taxon>Pseudomonadota</taxon>
        <taxon>Alphaproteobacteria</taxon>
        <taxon>Sphingomonadales</taxon>
        <taxon>Sphingomonadaceae</taxon>
        <taxon>Sphingomonas</taxon>
    </lineage>
</organism>
<dbReference type="InterPro" id="IPR014917">
    <property type="entry name" value="DUF1800"/>
</dbReference>
<feature type="chain" id="PRO_5045583765" evidence="1">
    <location>
        <begin position="16"/>
        <end position="568"/>
    </location>
</feature>
<evidence type="ECO:0000313" key="3">
    <source>
        <dbReference type="Proteomes" id="UP001220395"/>
    </source>
</evidence>
<protein>
    <submittedName>
        <fullName evidence="2">DUF1800 domain-containing protein</fullName>
    </submittedName>
</protein>
<dbReference type="Pfam" id="PF08811">
    <property type="entry name" value="DUF1800"/>
    <property type="match status" value="1"/>
</dbReference>
<evidence type="ECO:0000313" key="2">
    <source>
        <dbReference type="EMBL" id="WCT72887.1"/>
    </source>
</evidence>
<reference evidence="2 3" key="1">
    <citation type="submission" date="2023-02" db="EMBL/GenBank/DDBJ databases">
        <title>Genome sequence of Sphingomonas naphthae.</title>
        <authorList>
            <person name="Kim S."/>
            <person name="Heo J."/>
            <person name="Kwon S.-W."/>
        </authorList>
    </citation>
    <scope>NUCLEOTIDE SEQUENCE [LARGE SCALE GENOMIC DNA]</scope>
    <source>
        <strain evidence="2 3">KACC 18716</strain>
    </source>
</reference>
<accession>A0ABY7TI44</accession>
<gene>
    <name evidence="2" type="ORF">PQ455_14765</name>
</gene>
<dbReference type="PROSITE" id="PS51257">
    <property type="entry name" value="PROKAR_LIPOPROTEIN"/>
    <property type="match status" value="1"/>
</dbReference>
<proteinExistence type="predicted"/>
<feature type="signal peptide" evidence="1">
    <location>
        <begin position="1"/>
        <end position="15"/>
    </location>
</feature>
<evidence type="ECO:0000256" key="1">
    <source>
        <dbReference type="SAM" id="SignalP"/>
    </source>
</evidence>
<name>A0ABY7TI44_9SPHN</name>
<sequence length="568" mass="59865">MTSFRLRGLSRAVMAAAGALSLASCGGGGGGTGGATTATTAAAPAPVVISTADATRLAKQASFGPTKELVDRIVSLGSAEAWLNEQFAATDSNYTALKSRAVAVNYCSTMASAAQSACNRDYMSSTPVAMRFYSQAIENKDQLRQRVAWALSQLLVASAVEVNSTAGQATLNQIFLDNAFGNYRDILQQVTLNPFMGNYLDMANSSKSAPNQNYAREVMQLFSMGVNILNADGTAQKDSAGATMPTYSEDDVRGVAKALTGWTYARLNGAAISDNNQIDYASPMIANAAIYDTTAKSFLGTTVPANATQADSVKAVLDTIFANSSTAPYVSKFLIQQLVTSNPSAAYVGRVSAVFANNGSGVRGDMKAVVKAILLDPEARGNAKTDAADGKLKEPVLLNLSLGRLILTKSDGYAFTTRDSGLGQRPFSAPSVFNFYPPDYPLPLGGGLLSPPSKLMTVSTVMARHNLVYDWTVSGDTRSEYAAQTGIEGSTGSTVDWTPWEAFGTDTTALVNRIDLLMLNNTMSGGQRSALVAAIEAVKNADATVQARRRAQVALYIVGSSPQFQVDR</sequence>
<keyword evidence="3" id="KW-1185">Reference proteome</keyword>
<keyword evidence="1" id="KW-0732">Signal</keyword>